<feature type="compositionally biased region" description="Basic residues" evidence="1">
    <location>
        <begin position="15"/>
        <end position="29"/>
    </location>
</feature>
<reference evidence="2" key="1">
    <citation type="submission" date="2019-03" db="EMBL/GenBank/DDBJ databases">
        <authorList>
            <person name="Mank J."/>
            <person name="Almeida P."/>
        </authorList>
    </citation>
    <scope>NUCLEOTIDE SEQUENCE</scope>
    <source>
        <strain evidence="2">78183</strain>
    </source>
</reference>
<name>A0A6N2MJ78_SALVM</name>
<organism evidence="2">
    <name type="scientific">Salix viminalis</name>
    <name type="common">Common osier</name>
    <name type="synonym">Basket willow</name>
    <dbReference type="NCBI Taxonomy" id="40686"/>
    <lineage>
        <taxon>Eukaryota</taxon>
        <taxon>Viridiplantae</taxon>
        <taxon>Streptophyta</taxon>
        <taxon>Embryophyta</taxon>
        <taxon>Tracheophyta</taxon>
        <taxon>Spermatophyta</taxon>
        <taxon>Magnoliopsida</taxon>
        <taxon>eudicotyledons</taxon>
        <taxon>Gunneridae</taxon>
        <taxon>Pentapetalae</taxon>
        <taxon>rosids</taxon>
        <taxon>fabids</taxon>
        <taxon>Malpighiales</taxon>
        <taxon>Salicaceae</taxon>
        <taxon>Saliceae</taxon>
        <taxon>Salix</taxon>
    </lineage>
</organism>
<sequence>MKTRSSHWPLIRSNSCKKPKPNLKTHQRKLSQIENQTKTKLKFFDSFLSQKVILFWFLKIGTLKIFGGCYPG</sequence>
<dbReference type="EMBL" id="CAADRP010001796">
    <property type="protein sequence ID" value="VFU52547.1"/>
    <property type="molecule type" value="Genomic_DNA"/>
</dbReference>
<feature type="region of interest" description="Disordered" evidence="1">
    <location>
        <begin position="1"/>
        <end position="29"/>
    </location>
</feature>
<accession>A0A6N2MJ78</accession>
<gene>
    <name evidence="2" type="ORF">SVIM_LOCUS361423</name>
</gene>
<evidence type="ECO:0000256" key="1">
    <source>
        <dbReference type="SAM" id="MobiDB-lite"/>
    </source>
</evidence>
<dbReference type="AlphaFoldDB" id="A0A6N2MJ78"/>
<evidence type="ECO:0000313" key="2">
    <source>
        <dbReference type="EMBL" id="VFU52547.1"/>
    </source>
</evidence>
<protein>
    <submittedName>
        <fullName evidence="2">Uncharacterized protein</fullName>
    </submittedName>
</protein>
<proteinExistence type="predicted"/>